<evidence type="ECO:0000313" key="2">
    <source>
        <dbReference type="Proteomes" id="UP001497457"/>
    </source>
</evidence>
<dbReference type="EMBL" id="OZ075146">
    <property type="protein sequence ID" value="CAL5051728.1"/>
    <property type="molecule type" value="Genomic_DNA"/>
</dbReference>
<proteinExistence type="predicted"/>
<organism evidence="1 2">
    <name type="scientific">Urochloa decumbens</name>
    <dbReference type="NCBI Taxonomy" id="240449"/>
    <lineage>
        <taxon>Eukaryota</taxon>
        <taxon>Viridiplantae</taxon>
        <taxon>Streptophyta</taxon>
        <taxon>Embryophyta</taxon>
        <taxon>Tracheophyta</taxon>
        <taxon>Spermatophyta</taxon>
        <taxon>Magnoliopsida</taxon>
        <taxon>Liliopsida</taxon>
        <taxon>Poales</taxon>
        <taxon>Poaceae</taxon>
        <taxon>PACMAD clade</taxon>
        <taxon>Panicoideae</taxon>
        <taxon>Panicodae</taxon>
        <taxon>Paniceae</taxon>
        <taxon>Melinidinae</taxon>
        <taxon>Urochloa</taxon>
    </lineage>
</organism>
<evidence type="ECO:0000313" key="1">
    <source>
        <dbReference type="EMBL" id="CAL5051728.1"/>
    </source>
</evidence>
<dbReference type="AlphaFoldDB" id="A0ABC9E6B1"/>
<dbReference type="Proteomes" id="UP001497457">
    <property type="component" value="Chromosome 36b"/>
</dbReference>
<name>A0ABC9E6B1_9POAL</name>
<sequence length="210" mass="23975">MGIECLCCPAVEELMWGLKISMGNFVPAEQSGLTNQDRLRMSQGMKSFLNSHSFDIKPDMMVTKQTIQMAGSLSESDQFVNKYKYLLLDAAEHIMEISHIDTKDWDLLKLATALMMICCPEKKIAAPRWLFPREQLKIFRKHAPRYENKILKIPLMVAYDDIYSARKLRYMVARQLLRLIKRDKKACEAELASEAASDHGTGTGGKKDLL</sequence>
<dbReference type="PANTHER" id="PTHR10894:SF24">
    <property type="entry name" value="OS02G0511800 PROTEIN"/>
    <property type="match status" value="1"/>
</dbReference>
<gene>
    <name evidence="1" type="ORF">URODEC1_LOCUS92294</name>
</gene>
<accession>A0ABC9E6B1</accession>
<dbReference type="InterPro" id="IPR045056">
    <property type="entry name" value="Nop56/Nop58"/>
</dbReference>
<dbReference type="PANTHER" id="PTHR10894">
    <property type="entry name" value="NUCLEOLAR PROTEIN 5 NUCLEOLAR PROTEIN NOP5 NOP58"/>
    <property type="match status" value="1"/>
</dbReference>
<keyword evidence="2" id="KW-1185">Reference proteome</keyword>
<protein>
    <submittedName>
        <fullName evidence="1">Uncharacterized protein</fullName>
    </submittedName>
</protein>
<reference evidence="1" key="1">
    <citation type="submission" date="2024-10" db="EMBL/GenBank/DDBJ databases">
        <authorList>
            <person name="Ryan C."/>
        </authorList>
    </citation>
    <scope>NUCLEOTIDE SEQUENCE [LARGE SCALE GENOMIC DNA]</scope>
</reference>